<organism evidence="1 2">
    <name type="scientific">Methanobrevibacter millerae</name>
    <dbReference type="NCBI Taxonomy" id="230361"/>
    <lineage>
        <taxon>Archaea</taxon>
        <taxon>Methanobacteriati</taxon>
        <taxon>Methanobacteriota</taxon>
        <taxon>Methanomada group</taxon>
        <taxon>Methanobacteria</taxon>
        <taxon>Methanobacteriales</taxon>
        <taxon>Methanobacteriaceae</taxon>
        <taxon>Methanobrevibacter</taxon>
    </lineage>
</organism>
<evidence type="ECO:0000313" key="2">
    <source>
        <dbReference type="Proteomes" id="UP000713479"/>
    </source>
</evidence>
<proteinExistence type="predicted"/>
<evidence type="ECO:0000313" key="1">
    <source>
        <dbReference type="EMBL" id="MBE6510966.1"/>
    </source>
</evidence>
<accession>A0A8T3VSD8</accession>
<dbReference type="Proteomes" id="UP000713479">
    <property type="component" value="Unassembled WGS sequence"/>
</dbReference>
<dbReference type="EMBL" id="SUTF01000007">
    <property type="protein sequence ID" value="MBE6510966.1"/>
    <property type="molecule type" value="Genomic_DNA"/>
</dbReference>
<dbReference type="AlphaFoldDB" id="A0A8T3VSD8"/>
<sequence>MLAYTLSKIIDSYQTEKKSDFHKSNFPREISQKLPEIDDFTLKASFGLSRWAENPWITITHNSFDTYQESLQIEYKLDCENREVSLSIIPRLESYEEYTSLKAELINSLHSIDLNDFSINNDDASYSILDKKYGYDQLNDSLIDSDLDFILSIYDRLLIHFKNFVKIQNGEAKTFCMKDFDALEKEFSANLDLNEEVFYSAPLFSVTDITATYPKDDRYANSLNAPEKLFTDDNIDKIIRCDIKIDDYTSILEDIKNTSQFVLINMVKKHCIDLKYLEIRDKILLFAKSFTNVEYKSVGRLMGSYAFNQIKIDDRLSNPLMITSIIHELSHFILERILKEILMKILDTNDTPLISGFVKILLEEDLNYLLDEYCAHTVEGRFALFGFQDYSSFNYKLDEISKHYSKDDIDYALLAANSFAYDIKEILEGFINESLREEIKREFLYLPDRPDYKPLDLEIESRLEGDDFIEAVALILTSGIGETLNNPEKLERYMARFE</sequence>
<comment type="caution">
    <text evidence="1">The sequence shown here is derived from an EMBL/GenBank/DDBJ whole genome shotgun (WGS) entry which is preliminary data.</text>
</comment>
<reference evidence="1" key="1">
    <citation type="submission" date="2019-04" db="EMBL/GenBank/DDBJ databases">
        <title>Evolution of Biomass-Degrading Anaerobic Consortia Revealed by Metagenomics.</title>
        <authorList>
            <person name="Peng X."/>
        </authorList>
    </citation>
    <scope>NUCLEOTIDE SEQUENCE</scope>
    <source>
        <strain evidence="1">SIG13</strain>
    </source>
</reference>
<dbReference type="Gene3D" id="3.30.920.90">
    <property type="match status" value="1"/>
</dbReference>
<gene>
    <name evidence="1" type="ORF">E7Z74_06840</name>
</gene>
<protein>
    <submittedName>
        <fullName evidence="1">Uncharacterized protein</fullName>
    </submittedName>
</protein>
<name>A0A8T3VSD8_9EURY</name>